<dbReference type="GO" id="GO:0005737">
    <property type="term" value="C:cytoplasm"/>
    <property type="evidence" value="ECO:0007669"/>
    <property type="project" value="UniProtKB-SubCell"/>
</dbReference>
<protein>
    <recommendedName>
        <fullName evidence="9">Phosphopantetheine adenylyltransferase</fullName>
        <ecNumber evidence="9">2.7.7.3</ecNumber>
    </recommendedName>
    <alternativeName>
        <fullName evidence="9">Dephospho-CoA pyrophosphorylase</fullName>
    </alternativeName>
    <alternativeName>
        <fullName evidence="9">Pantetheine-phosphate adenylyltransferase</fullName>
        <shortName evidence="9">PPAT</shortName>
    </alternativeName>
</protein>
<dbReference type="AlphaFoldDB" id="A0A8J3A843"/>
<evidence type="ECO:0000256" key="1">
    <source>
        <dbReference type="ARBA" id="ARBA00022490"/>
    </source>
</evidence>
<feature type="domain" description="Cytidyltransferase-like" evidence="10">
    <location>
        <begin position="7"/>
        <end position="133"/>
    </location>
</feature>
<dbReference type="NCBIfam" id="TIGR01510">
    <property type="entry name" value="coaD_prev_kdtB"/>
    <property type="match status" value="1"/>
</dbReference>
<evidence type="ECO:0000313" key="12">
    <source>
        <dbReference type="Proteomes" id="UP000650511"/>
    </source>
</evidence>
<keyword evidence="6 9" id="KW-0460">Magnesium</keyword>
<feature type="site" description="Transition state stabilizer" evidence="9">
    <location>
        <position position="18"/>
    </location>
</feature>
<dbReference type="GO" id="GO:0015937">
    <property type="term" value="P:coenzyme A biosynthetic process"/>
    <property type="evidence" value="ECO:0007669"/>
    <property type="project" value="UniProtKB-UniRule"/>
</dbReference>
<dbReference type="Pfam" id="PF01467">
    <property type="entry name" value="CTP_transf_like"/>
    <property type="match status" value="1"/>
</dbReference>
<dbReference type="OrthoDB" id="9806661at2"/>
<evidence type="ECO:0000313" key="11">
    <source>
        <dbReference type="EMBL" id="GGI06448.1"/>
    </source>
</evidence>
<keyword evidence="12" id="KW-1185">Reference proteome</keyword>
<dbReference type="PANTHER" id="PTHR21342:SF1">
    <property type="entry name" value="PHOSPHOPANTETHEINE ADENYLYLTRANSFERASE"/>
    <property type="match status" value="1"/>
</dbReference>
<evidence type="ECO:0000256" key="4">
    <source>
        <dbReference type="ARBA" id="ARBA00022741"/>
    </source>
</evidence>
<proteinExistence type="inferred from homology"/>
<evidence type="ECO:0000256" key="8">
    <source>
        <dbReference type="ARBA" id="ARBA00029346"/>
    </source>
</evidence>
<dbReference type="Gene3D" id="3.40.50.620">
    <property type="entry name" value="HUPs"/>
    <property type="match status" value="1"/>
</dbReference>
<dbReference type="GO" id="GO:0004595">
    <property type="term" value="F:pantetheine-phosphate adenylyltransferase activity"/>
    <property type="evidence" value="ECO:0007669"/>
    <property type="project" value="UniProtKB-UniRule"/>
</dbReference>
<evidence type="ECO:0000256" key="7">
    <source>
        <dbReference type="ARBA" id="ARBA00022993"/>
    </source>
</evidence>
<dbReference type="InterPro" id="IPR004821">
    <property type="entry name" value="Cyt_trans-like"/>
</dbReference>
<feature type="binding site" evidence="9">
    <location>
        <position position="18"/>
    </location>
    <ligand>
        <name>ATP</name>
        <dbReference type="ChEBI" id="CHEBI:30616"/>
    </ligand>
</feature>
<dbReference type="SUPFAM" id="SSF52374">
    <property type="entry name" value="Nucleotidylyl transferase"/>
    <property type="match status" value="1"/>
</dbReference>
<feature type="binding site" evidence="9">
    <location>
        <position position="74"/>
    </location>
    <ligand>
        <name>substrate</name>
    </ligand>
</feature>
<evidence type="ECO:0000256" key="6">
    <source>
        <dbReference type="ARBA" id="ARBA00022842"/>
    </source>
</evidence>
<dbReference type="CDD" id="cd02163">
    <property type="entry name" value="PPAT"/>
    <property type="match status" value="1"/>
</dbReference>
<dbReference type="RefSeq" id="WP_130650530.1">
    <property type="nucleotide sequence ID" value="NZ_BMHA01000006.1"/>
</dbReference>
<evidence type="ECO:0000256" key="2">
    <source>
        <dbReference type="ARBA" id="ARBA00022679"/>
    </source>
</evidence>
<dbReference type="EC" id="2.7.7.3" evidence="9"/>
<keyword evidence="2 9" id="KW-0808">Transferase</keyword>
<keyword evidence="4 9" id="KW-0547">Nucleotide-binding</keyword>
<dbReference type="HAMAP" id="MF_00151">
    <property type="entry name" value="PPAT_bact"/>
    <property type="match status" value="1"/>
</dbReference>
<dbReference type="Proteomes" id="UP000650511">
    <property type="component" value="Unassembled WGS sequence"/>
</dbReference>
<dbReference type="EMBL" id="BMHA01000006">
    <property type="protein sequence ID" value="GGI06448.1"/>
    <property type="molecule type" value="Genomic_DNA"/>
</dbReference>
<feature type="binding site" evidence="9">
    <location>
        <position position="10"/>
    </location>
    <ligand>
        <name>substrate</name>
    </ligand>
</feature>
<accession>A0A8J3A843</accession>
<dbReference type="GO" id="GO:0005524">
    <property type="term" value="F:ATP binding"/>
    <property type="evidence" value="ECO:0007669"/>
    <property type="project" value="UniProtKB-KW"/>
</dbReference>
<evidence type="ECO:0000256" key="5">
    <source>
        <dbReference type="ARBA" id="ARBA00022840"/>
    </source>
</evidence>
<feature type="binding site" evidence="9">
    <location>
        <position position="88"/>
    </location>
    <ligand>
        <name>substrate</name>
    </ligand>
</feature>
<keyword evidence="1 9" id="KW-0963">Cytoplasm</keyword>
<keyword evidence="7 9" id="KW-0173">Coenzyme A biosynthesis</keyword>
<evidence type="ECO:0000259" key="10">
    <source>
        <dbReference type="Pfam" id="PF01467"/>
    </source>
</evidence>
<comment type="pathway">
    <text evidence="9">Cofactor biosynthesis; coenzyme A biosynthesis; CoA from (R)-pantothenate: step 4/5.</text>
</comment>
<reference evidence="11" key="2">
    <citation type="submission" date="2020-09" db="EMBL/GenBank/DDBJ databases">
        <authorList>
            <person name="Sun Q."/>
            <person name="Zhou Y."/>
        </authorList>
    </citation>
    <scope>NUCLEOTIDE SEQUENCE</scope>
    <source>
        <strain evidence="11">CGMCC 1.14988</strain>
    </source>
</reference>
<keyword evidence="3 9" id="KW-0548">Nucleotidyltransferase</keyword>
<feature type="binding site" evidence="9">
    <location>
        <begin position="123"/>
        <end position="129"/>
    </location>
    <ligand>
        <name>ATP</name>
        <dbReference type="ChEBI" id="CHEBI:30616"/>
    </ligand>
</feature>
<reference evidence="11" key="1">
    <citation type="journal article" date="2014" name="Int. J. Syst. Evol. Microbiol.">
        <title>Complete genome sequence of Corynebacterium casei LMG S-19264T (=DSM 44701T), isolated from a smear-ripened cheese.</title>
        <authorList>
            <consortium name="US DOE Joint Genome Institute (JGI-PGF)"/>
            <person name="Walter F."/>
            <person name="Albersmeier A."/>
            <person name="Kalinowski J."/>
            <person name="Ruckert C."/>
        </authorList>
    </citation>
    <scope>NUCLEOTIDE SEQUENCE</scope>
    <source>
        <strain evidence="11">CGMCC 1.14988</strain>
    </source>
</reference>
<evidence type="ECO:0000256" key="3">
    <source>
        <dbReference type="ARBA" id="ARBA00022695"/>
    </source>
</evidence>
<comment type="function">
    <text evidence="9">Reversibly transfers an adenylyl group from ATP to 4'-phosphopantetheine, yielding dephospho-CoA (dPCoA) and pyrophosphate.</text>
</comment>
<organism evidence="11 12">
    <name type="scientific">Egicoccus halophilus</name>
    <dbReference type="NCBI Taxonomy" id="1670830"/>
    <lineage>
        <taxon>Bacteria</taxon>
        <taxon>Bacillati</taxon>
        <taxon>Actinomycetota</taxon>
        <taxon>Nitriliruptoria</taxon>
        <taxon>Egicoccales</taxon>
        <taxon>Egicoccaceae</taxon>
        <taxon>Egicoccus</taxon>
    </lineage>
</organism>
<feature type="binding site" evidence="9">
    <location>
        <position position="42"/>
    </location>
    <ligand>
        <name>substrate</name>
    </ligand>
</feature>
<feature type="binding site" evidence="9">
    <location>
        <begin position="10"/>
        <end position="11"/>
    </location>
    <ligand>
        <name>ATP</name>
        <dbReference type="ChEBI" id="CHEBI:30616"/>
    </ligand>
</feature>
<comment type="cofactor">
    <cofactor evidence="9">
        <name>Mg(2+)</name>
        <dbReference type="ChEBI" id="CHEBI:18420"/>
    </cofactor>
</comment>
<dbReference type="PANTHER" id="PTHR21342">
    <property type="entry name" value="PHOSPHOPANTETHEINE ADENYLYLTRANSFERASE"/>
    <property type="match status" value="1"/>
</dbReference>
<comment type="caution">
    <text evidence="11">The sequence shown here is derived from an EMBL/GenBank/DDBJ whole genome shotgun (WGS) entry which is preliminary data.</text>
</comment>
<dbReference type="NCBIfam" id="TIGR00125">
    <property type="entry name" value="cyt_tran_rel"/>
    <property type="match status" value="1"/>
</dbReference>
<comment type="subunit">
    <text evidence="9">Homohexamer.</text>
</comment>
<comment type="catalytic activity">
    <reaction evidence="8 9">
        <text>(R)-4'-phosphopantetheine + ATP + H(+) = 3'-dephospho-CoA + diphosphate</text>
        <dbReference type="Rhea" id="RHEA:19801"/>
        <dbReference type="ChEBI" id="CHEBI:15378"/>
        <dbReference type="ChEBI" id="CHEBI:30616"/>
        <dbReference type="ChEBI" id="CHEBI:33019"/>
        <dbReference type="ChEBI" id="CHEBI:57328"/>
        <dbReference type="ChEBI" id="CHEBI:61723"/>
        <dbReference type="EC" id="2.7.7.3"/>
    </reaction>
</comment>
<evidence type="ECO:0000256" key="9">
    <source>
        <dbReference type="HAMAP-Rule" id="MF_00151"/>
    </source>
</evidence>
<dbReference type="PRINTS" id="PR01020">
    <property type="entry name" value="LPSBIOSNTHSS"/>
</dbReference>
<comment type="similarity">
    <text evidence="9">Belongs to the bacterial CoaD family.</text>
</comment>
<dbReference type="InterPro" id="IPR001980">
    <property type="entry name" value="PPAT"/>
</dbReference>
<comment type="subcellular location">
    <subcellularLocation>
        <location evidence="9">Cytoplasm</location>
    </subcellularLocation>
</comment>
<dbReference type="UniPathway" id="UPA00241">
    <property type="reaction ID" value="UER00355"/>
</dbReference>
<dbReference type="InterPro" id="IPR014729">
    <property type="entry name" value="Rossmann-like_a/b/a_fold"/>
</dbReference>
<sequence length="162" mass="17528">MTVAAVVPGSFDPITLGHLDIVARACARFDRVVVAVLENPRKQGLFTVDERVSLIHAVTGDLDNLEVDRFEGLLVDFCNARDIGIVCKGLRAVSDFEYELQMAQMNHRIGDVETVFLSTSPEHSYLSSSLVKEVARFGGPLDGTVPDVVAEALRGRFAGPAA</sequence>
<keyword evidence="5 9" id="KW-0067">ATP-binding</keyword>
<name>A0A8J3A843_9ACTN</name>
<feature type="binding site" evidence="9">
    <location>
        <begin position="89"/>
        <end position="91"/>
    </location>
    <ligand>
        <name>ATP</name>
        <dbReference type="ChEBI" id="CHEBI:30616"/>
    </ligand>
</feature>
<gene>
    <name evidence="9 11" type="primary">coaD</name>
    <name evidence="11" type="ORF">GCM10011354_19140</name>
</gene>
<feature type="binding site" evidence="9">
    <location>
        <position position="99"/>
    </location>
    <ligand>
        <name>ATP</name>
        <dbReference type="ChEBI" id="CHEBI:30616"/>
    </ligand>
</feature>